<feature type="signal peptide" evidence="1">
    <location>
        <begin position="1"/>
        <end position="24"/>
    </location>
</feature>
<keyword evidence="3" id="KW-1185">Reference proteome</keyword>
<name>A0A1T2X8A0_9BACL</name>
<proteinExistence type="predicted"/>
<dbReference type="AlphaFoldDB" id="A0A1T2X8A0"/>
<dbReference type="OrthoDB" id="2866589at2"/>
<accession>A0A1T2X8A0</accession>
<evidence type="ECO:0000313" key="2">
    <source>
        <dbReference type="EMBL" id="OPA76119.1"/>
    </source>
</evidence>
<evidence type="ECO:0000256" key="1">
    <source>
        <dbReference type="SAM" id="SignalP"/>
    </source>
</evidence>
<gene>
    <name evidence="2" type="ORF">BVG16_18045</name>
</gene>
<dbReference type="EMBL" id="MSZX01000007">
    <property type="protein sequence ID" value="OPA76119.1"/>
    <property type="molecule type" value="Genomic_DNA"/>
</dbReference>
<dbReference type="Proteomes" id="UP000190188">
    <property type="component" value="Unassembled WGS sequence"/>
</dbReference>
<dbReference type="STRING" id="1324314.BVG16_18045"/>
<sequence>MKKKFAALAMSTLLLAAFAVPASAHDGWSQTNSPVVASGEVSYVDLMLGNHSNEHASYRIAGKWSTDTTKVYVTTPAGKKADITSTIFYTGEEKEDANAGINNEFVTKFSSSAPGAYIISAEGDSIFKSADVSSRTLRSAKSFVAIADIPLAQRVQNLKGFSAHVTTDRAELVPQFNPAAITPDKQVQIQLLLKDKPLADTEVSVIRRSTSEAQKLKTDSNGMITFQTGAADYYLVRAKPSTDEKVAGQYDSVSYEATMTFIVQNGTTTVSGKASGAPTVYVNGKSVDAKGITVNNGVTMVDASFIRDHVQADFEGTGLVALRASAEKAEAHVEVLNAVGELRAAVLIYTK</sequence>
<dbReference type="Pfam" id="PF10670">
    <property type="entry name" value="DUF4198"/>
    <property type="match status" value="1"/>
</dbReference>
<organism evidence="2 3">
    <name type="scientific">Paenibacillus selenitireducens</name>
    <dbReference type="NCBI Taxonomy" id="1324314"/>
    <lineage>
        <taxon>Bacteria</taxon>
        <taxon>Bacillati</taxon>
        <taxon>Bacillota</taxon>
        <taxon>Bacilli</taxon>
        <taxon>Bacillales</taxon>
        <taxon>Paenibacillaceae</taxon>
        <taxon>Paenibacillus</taxon>
    </lineage>
</organism>
<keyword evidence="1" id="KW-0732">Signal</keyword>
<reference evidence="2 3" key="1">
    <citation type="submission" date="2017-01" db="EMBL/GenBank/DDBJ databases">
        <title>Genome analysis of Paenibacillus selenitrireducens ES3-24.</title>
        <authorList>
            <person name="Xu D."/>
            <person name="Yao R."/>
            <person name="Zheng S."/>
        </authorList>
    </citation>
    <scope>NUCLEOTIDE SEQUENCE [LARGE SCALE GENOMIC DNA]</scope>
    <source>
        <strain evidence="2 3">ES3-24</strain>
    </source>
</reference>
<feature type="chain" id="PRO_5013272939" evidence="1">
    <location>
        <begin position="25"/>
        <end position="351"/>
    </location>
</feature>
<dbReference type="InterPro" id="IPR019613">
    <property type="entry name" value="DUF4198"/>
</dbReference>
<evidence type="ECO:0000313" key="3">
    <source>
        <dbReference type="Proteomes" id="UP000190188"/>
    </source>
</evidence>
<dbReference type="RefSeq" id="WP_078500280.1">
    <property type="nucleotide sequence ID" value="NZ_MSZX01000007.1"/>
</dbReference>
<protein>
    <submittedName>
        <fullName evidence="2">Cobalt ABC transporter substrate-binding protein</fullName>
    </submittedName>
</protein>
<comment type="caution">
    <text evidence="2">The sequence shown here is derived from an EMBL/GenBank/DDBJ whole genome shotgun (WGS) entry which is preliminary data.</text>
</comment>